<gene>
    <name evidence="4" type="ORF">ABH38_02860</name>
</gene>
<feature type="compositionally biased region" description="Pro residues" evidence="2">
    <location>
        <begin position="197"/>
        <end position="206"/>
    </location>
</feature>
<comment type="similarity">
    <text evidence="1">Belongs to the mycobacterial PPE family.</text>
</comment>
<dbReference type="Pfam" id="PF00823">
    <property type="entry name" value="PPE"/>
    <property type="match status" value="1"/>
</dbReference>
<dbReference type="GO" id="GO:0052572">
    <property type="term" value="P:response to host immune response"/>
    <property type="evidence" value="ECO:0007669"/>
    <property type="project" value="TreeGrafter"/>
</dbReference>
<feature type="domain" description="PPE" evidence="3">
    <location>
        <begin position="7"/>
        <end position="165"/>
    </location>
</feature>
<evidence type="ECO:0000256" key="2">
    <source>
        <dbReference type="SAM" id="MobiDB-lite"/>
    </source>
</evidence>
<dbReference type="OrthoDB" id="4721978at2"/>
<proteinExistence type="inferred from homology"/>
<dbReference type="Gene3D" id="1.20.1260.20">
    <property type="entry name" value="PPE superfamily"/>
    <property type="match status" value="1"/>
</dbReference>
<dbReference type="PANTHER" id="PTHR46766">
    <property type="entry name" value="GLUTAMINE-RICH PROTEIN 2"/>
    <property type="match status" value="1"/>
</dbReference>
<evidence type="ECO:0000313" key="4">
    <source>
        <dbReference type="EMBL" id="KLO38381.1"/>
    </source>
</evidence>
<name>A0A0I9UDP5_9MYCO</name>
<dbReference type="STRING" id="1202450.B586_04820"/>
<dbReference type="RefSeq" id="WP_047316304.1">
    <property type="nucleotide sequence ID" value="NZ_LDPQ01000025.1"/>
</dbReference>
<dbReference type="InterPro" id="IPR000030">
    <property type="entry name" value="PPE_dom"/>
</dbReference>
<dbReference type="InterPro" id="IPR038332">
    <property type="entry name" value="PPE_sf"/>
</dbReference>
<protein>
    <recommendedName>
        <fullName evidence="3">PPE domain-containing protein</fullName>
    </recommendedName>
</protein>
<dbReference type="PANTHER" id="PTHR46766:SF1">
    <property type="entry name" value="GLUTAMINE-RICH PROTEIN 2"/>
    <property type="match status" value="1"/>
</dbReference>
<sequence length="206" mass="22559">MPHSEGLPPEINSGNIWNGPGAGSLVTAYAQWEMLGREARSLECSLDQMLGCLMEEWSGEVAMQVNNAATPFLDWLANFSDQVTNAARQTQRILIAFCNAHNEVVPPEAIDANRAEMLALINDNELGQNTAAIAALEDEYGRYWDQDGVAMNRYRWGLSTALTNLKTPWQQPPPIANNTGLVPPVPLSTAPPESLSPMPPEPFRTT</sequence>
<dbReference type="EMBL" id="LDPR01000002">
    <property type="protein sequence ID" value="KLO38381.1"/>
    <property type="molecule type" value="Genomic_DNA"/>
</dbReference>
<reference evidence="4 5" key="1">
    <citation type="submission" date="2015-05" db="EMBL/GenBank/DDBJ databases">
        <title>Genome sequence of Mycobacterium haemophilum.</title>
        <authorList>
            <person name="Greninger A.L."/>
            <person name="Cunningham G."/>
            <person name="Miller S."/>
        </authorList>
    </citation>
    <scope>NUCLEOTIDE SEQUENCE [LARGE SCALE GENOMIC DNA]</scope>
    <source>
        <strain evidence="5">UC1</strain>
    </source>
</reference>
<evidence type="ECO:0000256" key="1">
    <source>
        <dbReference type="ARBA" id="ARBA00010652"/>
    </source>
</evidence>
<comment type="caution">
    <text evidence="4">The sequence shown here is derived from an EMBL/GenBank/DDBJ whole genome shotgun (WGS) entry which is preliminary data.</text>
</comment>
<organism evidence="4 5">
    <name type="scientific">Mycobacterium haemophilum</name>
    <dbReference type="NCBI Taxonomy" id="29311"/>
    <lineage>
        <taxon>Bacteria</taxon>
        <taxon>Bacillati</taxon>
        <taxon>Actinomycetota</taxon>
        <taxon>Actinomycetes</taxon>
        <taxon>Mycobacteriales</taxon>
        <taxon>Mycobacteriaceae</taxon>
        <taxon>Mycobacterium</taxon>
    </lineage>
</organism>
<dbReference type="Proteomes" id="UP000036334">
    <property type="component" value="Unassembled WGS sequence"/>
</dbReference>
<keyword evidence="5" id="KW-1185">Reference proteome</keyword>
<feature type="region of interest" description="Disordered" evidence="2">
    <location>
        <begin position="170"/>
        <end position="206"/>
    </location>
</feature>
<dbReference type="SUPFAM" id="SSF140459">
    <property type="entry name" value="PE/PPE dimer-like"/>
    <property type="match status" value="1"/>
</dbReference>
<dbReference type="AlphaFoldDB" id="A0A0I9UDP5"/>
<accession>A0A0I9UDP5</accession>
<evidence type="ECO:0000259" key="3">
    <source>
        <dbReference type="Pfam" id="PF00823"/>
    </source>
</evidence>
<evidence type="ECO:0000313" key="5">
    <source>
        <dbReference type="Proteomes" id="UP000036334"/>
    </source>
</evidence>
<dbReference type="PATRIC" id="fig|29311.18.peg.2375"/>